<dbReference type="InterPro" id="IPR058240">
    <property type="entry name" value="rSAM_sf"/>
</dbReference>
<keyword evidence="5" id="KW-0949">S-adenosyl-L-methionine</keyword>
<sequence>AKDLNIDYVFIGESEYTFKDLIHYLMGNDDIQITNGIAYIDDGVVVNKGHSDLIKDLDELPRPAYHLIDFLRYANNSSERKTVDIPPEFPYARIVTSRGCPFKCSFCQVPSIQGRYFRKRTVPNILDEISWLKEEYGIKAIIFDDDNLYTNMDRAKELFKGMIDKGLSMPWVSIATAVFRLDEEMLDLMHASGCSYIDIAIESGSERVTKEIVLKPLVHKRAEELVKYARSKGIFVSGNFIIGFPGETWEEILETI</sequence>
<keyword evidence="3" id="KW-0489">Methyltransferase</keyword>
<name>A0A382ZQ45_9ZZZZ</name>
<keyword evidence="7" id="KW-0408">Iron</keyword>
<evidence type="ECO:0000256" key="3">
    <source>
        <dbReference type="ARBA" id="ARBA00022603"/>
    </source>
</evidence>
<dbReference type="InterPro" id="IPR007197">
    <property type="entry name" value="rSAM"/>
</dbReference>
<gene>
    <name evidence="10" type="ORF">METZ01_LOCUS450446</name>
</gene>
<dbReference type="InterPro" id="IPR023404">
    <property type="entry name" value="rSAM_horseshoe"/>
</dbReference>
<dbReference type="SMART" id="SM00729">
    <property type="entry name" value="Elp3"/>
    <property type="match status" value="1"/>
</dbReference>
<dbReference type="PANTHER" id="PTHR43409:SF7">
    <property type="entry name" value="BLL1977 PROTEIN"/>
    <property type="match status" value="1"/>
</dbReference>
<dbReference type="PANTHER" id="PTHR43409">
    <property type="entry name" value="ANAEROBIC MAGNESIUM-PROTOPORPHYRIN IX MONOMETHYL ESTER CYCLASE-RELATED"/>
    <property type="match status" value="1"/>
</dbReference>
<evidence type="ECO:0000259" key="9">
    <source>
        <dbReference type="PROSITE" id="PS51918"/>
    </source>
</evidence>
<keyword evidence="2" id="KW-0004">4Fe-4S</keyword>
<dbReference type="SFLD" id="SFLDS00029">
    <property type="entry name" value="Radical_SAM"/>
    <property type="match status" value="1"/>
</dbReference>
<dbReference type="PROSITE" id="PS01278">
    <property type="entry name" value="MTTASE_RADICAL"/>
    <property type="match status" value="1"/>
</dbReference>
<dbReference type="InterPro" id="IPR051198">
    <property type="entry name" value="BchE-like"/>
</dbReference>
<evidence type="ECO:0000256" key="4">
    <source>
        <dbReference type="ARBA" id="ARBA00022679"/>
    </source>
</evidence>
<keyword evidence="6" id="KW-0479">Metal-binding</keyword>
<dbReference type="InterPro" id="IPR034466">
    <property type="entry name" value="Methyltransferase_Class_B"/>
</dbReference>
<reference evidence="10" key="1">
    <citation type="submission" date="2018-05" db="EMBL/GenBank/DDBJ databases">
        <authorList>
            <person name="Lanie J.A."/>
            <person name="Ng W.-L."/>
            <person name="Kazmierczak K.M."/>
            <person name="Andrzejewski T.M."/>
            <person name="Davidsen T.M."/>
            <person name="Wayne K.J."/>
            <person name="Tettelin H."/>
            <person name="Glass J.I."/>
            <person name="Rusch D."/>
            <person name="Podicherti R."/>
            <person name="Tsui H.-C.T."/>
            <person name="Winkler M.E."/>
        </authorList>
    </citation>
    <scope>NUCLEOTIDE SEQUENCE</scope>
</reference>
<dbReference type="InterPro" id="IPR006638">
    <property type="entry name" value="Elp3/MiaA/NifB-like_rSAM"/>
</dbReference>
<dbReference type="GO" id="GO:0046872">
    <property type="term" value="F:metal ion binding"/>
    <property type="evidence" value="ECO:0007669"/>
    <property type="project" value="UniProtKB-KW"/>
</dbReference>
<feature type="non-terminal residue" evidence="10">
    <location>
        <position position="1"/>
    </location>
</feature>
<evidence type="ECO:0000256" key="1">
    <source>
        <dbReference type="ARBA" id="ARBA00001966"/>
    </source>
</evidence>
<dbReference type="GO" id="GO:0003824">
    <property type="term" value="F:catalytic activity"/>
    <property type="evidence" value="ECO:0007669"/>
    <property type="project" value="InterPro"/>
</dbReference>
<dbReference type="EMBL" id="UINC01185737">
    <property type="protein sequence ID" value="SVD97592.1"/>
    <property type="molecule type" value="Genomic_DNA"/>
</dbReference>
<protein>
    <recommendedName>
        <fullName evidence="9">Radical SAM core domain-containing protein</fullName>
    </recommendedName>
</protein>
<organism evidence="10">
    <name type="scientific">marine metagenome</name>
    <dbReference type="NCBI Taxonomy" id="408172"/>
    <lineage>
        <taxon>unclassified sequences</taxon>
        <taxon>metagenomes</taxon>
        <taxon>ecological metagenomes</taxon>
    </lineage>
</organism>
<dbReference type="Pfam" id="PF04055">
    <property type="entry name" value="Radical_SAM"/>
    <property type="match status" value="1"/>
</dbReference>
<evidence type="ECO:0000256" key="8">
    <source>
        <dbReference type="ARBA" id="ARBA00023014"/>
    </source>
</evidence>
<dbReference type="SFLD" id="SFLDG01082">
    <property type="entry name" value="B12-binding_domain_containing"/>
    <property type="match status" value="1"/>
</dbReference>
<feature type="domain" description="Radical SAM core" evidence="9">
    <location>
        <begin position="84"/>
        <end position="256"/>
    </location>
</feature>
<feature type="non-terminal residue" evidence="10">
    <location>
        <position position="256"/>
    </location>
</feature>
<evidence type="ECO:0000313" key="10">
    <source>
        <dbReference type="EMBL" id="SVD97592.1"/>
    </source>
</evidence>
<dbReference type="GO" id="GO:0051539">
    <property type="term" value="F:4 iron, 4 sulfur cluster binding"/>
    <property type="evidence" value="ECO:0007669"/>
    <property type="project" value="UniProtKB-KW"/>
</dbReference>
<dbReference type="SUPFAM" id="SSF102114">
    <property type="entry name" value="Radical SAM enzymes"/>
    <property type="match status" value="1"/>
</dbReference>
<accession>A0A382ZQ45</accession>
<dbReference type="AlphaFoldDB" id="A0A382ZQ45"/>
<proteinExistence type="predicted"/>
<dbReference type="CDD" id="cd01335">
    <property type="entry name" value="Radical_SAM"/>
    <property type="match status" value="1"/>
</dbReference>
<evidence type="ECO:0000256" key="5">
    <source>
        <dbReference type="ARBA" id="ARBA00022691"/>
    </source>
</evidence>
<evidence type="ECO:0000256" key="2">
    <source>
        <dbReference type="ARBA" id="ARBA00022485"/>
    </source>
</evidence>
<keyword evidence="4" id="KW-0808">Transferase</keyword>
<dbReference type="InterPro" id="IPR020612">
    <property type="entry name" value="Methylthiotransferase_CS"/>
</dbReference>
<dbReference type="PROSITE" id="PS51918">
    <property type="entry name" value="RADICAL_SAM"/>
    <property type="match status" value="1"/>
</dbReference>
<evidence type="ECO:0000256" key="7">
    <source>
        <dbReference type="ARBA" id="ARBA00023004"/>
    </source>
</evidence>
<keyword evidence="8" id="KW-0411">Iron-sulfur</keyword>
<dbReference type="SFLD" id="SFLDG01123">
    <property type="entry name" value="methyltransferase_(Class_B)"/>
    <property type="match status" value="1"/>
</dbReference>
<evidence type="ECO:0000256" key="6">
    <source>
        <dbReference type="ARBA" id="ARBA00022723"/>
    </source>
</evidence>
<comment type="cofactor">
    <cofactor evidence="1">
        <name>[4Fe-4S] cluster</name>
        <dbReference type="ChEBI" id="CHEBI:49883"/>
    </cofactor>
</comment>
<dbReference type="Gene3D" id="3.80.30.20">
    <property type="entry name" value="tm_1862 like domain"/>
    <property type="match status" value="1"/>
</dbReference>